<reference evidence="2 3" key="1">
    <citation type="submission" date="2017-02" db="EMBL/GenBank/DDBJ databases">
        <title>The new phylogeny of genus Mycobacterium.</title>
        <authorList>
            <person name="Tortoli E."/>
            <person name="Trovato A."/>
            <person name="Cirillo D.M."/>
        </authorList>
    </citation>
    <scope>NUCLEOTIDE SEQUENCE [LARGE SCALE GENOMIC DNA]</scope>
    <source>
        <strain evidence="2 3">DSM 45093</strain>
    </source>
</reference>
<comment type="caution">
    <text evidence="2">The sequence shown here is derived from an EMBL/GenBank/DDBJ whole genome shotgun (WGS) entry which is preliminary data.</text>
</comment>
<name>A0A1X0E4P5_9MYCO</name>
<evidence type="ECO:0000256" key="1">
    <source>
        <dbReference type="SAM" id="Phobius"/>
    </source>
</evidence>
<evidence type="ECO:0000313" key="3">
    <source>
        <dbReference type="Proteomes" id="UP000192713"/>
    </source>
</evidence>
<proteinExistence type="predicted"/>
<gene>
    <name evidence="2" type="ORF">BST28_11085</name>
</gene>
<keyword evidence="1" id="KW-0812">Transmembrane</keyword>
<protein>
    <submittedName>
        <fullName evidence="2">Uncharacterized protein</fullName>
    </submittedName>
</protein>
<dbReference type="RefSeq" id="WP_083081021.1">
    <property type="nucleotide sequence ID" value="NZ_MVHU01000014.1"/>
</dbReference>
<dbReference type="EMBL" id="MVHU01000014">
    <property type="protein sequence ID" value="ORA79673.1"/>
    <property type="molecule type" value="Genomic_DNA"/>
</dbReference>
<keyword evidence="1" id="KW-0472">Membrane</keyword>
<keyword evidence="1" id="KW-1133">Transmembrane helix</keyword>
<accession>A0A1X0E4P5</accession>
<organism evidence="2 3">
    <name type="scientific">Mycolicibacter kumamotonensis</name>
    <dbReference type="NCBI Taxonomy" id="354243"/>
    <lineage>
        <taxon>Bacteria</taxon>
        <taxon>Bacillati</taxon>
        <taxon>Actinomycetota</taxon>
        <taxon>Actinomycetes</taxon>
        <taxon>Mycobacteriales</taxon>
        <taxon>Mycobacteriaceae</taxon>
        <taxon>Mycolicibacter</taxon>
    </lineage>
</organism>
<sequence>MPEVVGAFAEAARAREGQVVRRLVTLVRTALGLLLLCLVVTSCGLMRRSMDIDYNDQFHEHTEREFIEKTVGATTQRQLGKSSASR</sequence>
<dbReference type="Proteomes" id="UP000192713">
    <property type="component" value="Unassembled WGS sequence"/>
</dbReference>
<evidence type="ECO:0000313" key="2">
    <source>
        <dbReference type="EMBL" id="ORA79673.1"/>
    </source>
</evidence>
<dbReference type="AlphaFoldDB" id="A0A1X0E4P5"/>
<feature type="transmembrane region" description="Helical" evidence="1">
    <location>
        <begin position="26"/>
        <end position="46"/>
    </location>
</feature>